<dbReference type="GO" id="GO:0005524">
    <property type="term" value="F:ATP binding"/>
    <property type="evidence" value="ECO:0007669"/>
    <property type="project" value="UniProtKB-UniRule"/>
</dbReference>
<feature type="binding site" evidence="6">
    <location>
        <position position="39"/>
    </location>
    <ligand>
        <name>ATP</name>
        <dbReference type="ChEBI" id="CHEBI:30616"/>
    </ligand>
</feature>
<evidence type="ECO:0000256" key="3">
    <source>
        <dbReference type="ARBA" id="ARBA00022777"/>
    </source>
</evidence>
<evidence type="ECO:0000256" key="1">
    <source>
        <dbReference type="ARBA" id="ARBA00022679"/>
    </source>
</evidence>
<dbReference type="Gene3D" id="1.10.510.10">
    <property type="entry name" value="Transferase(Phosphotransferase) domain 1"/>
    <property type="match status" value="1"/>
</dbReference>
<dbReference type="RefSeq" id="WP_084337584.1">
    <property type="nucleotide sequence ID" value="NZ_FNFD01000007.1"/>
</dbReference>
<reference evidence="10 11" key="1">
    <citation type="submission" date="2016-10" db="EMBL/GenBank/DDBJ databases">
        <authorList>
            <person name="de Groot N.N."/>
        </authorList>
    </citation>
    <scope>NUCLEOTIDE SEQUENCE [LARGE SCALE GENOMIC DNA]</scope>
    <source>
        <strain evidence="10 11">JCM 21544</strain>
    </source>
</reference>
<dbReference type="Gene3D" id="3.30.200.20">
    <property type="entry name" value="Phosphorylase Kinase, domain 1"/>
    <property type="match status" value="1"/>
</dbReference>
<dbReference type="Pfam" id="PF00069">
    <property type="entry name" value="Pkinase"/>
    <property type="match status" value="1"/>
</dbReference>
<gene>
    <name evidence="10" type="ORF">SAMN05216186_10727</name>
</gene>
<proteinExistence type="predicted"/>
<dbReference type="AlphaFoldDB" id="A0A1G9BUK5"/>
<evidence type="ECO:0000256" key="2">
    <source>
        <dbReference type="ARBA" id="ARBA00022741"/>
    </source>
</evidence>
<dbReference type="EMBL" id="FNFD01000007">
    <property type="protein sequence ID" value="SDK43020.1"/>
    <property type="molecule type" value="Genomic_DNA"/>
</dbReference>
<dbReference type="PANTHER" id="PTHR43289:SF6">
    <property type="entry name" value="SERINE_THREONINE-PROTEIN KINASE NEKL-3"/>
    <property type="match status" value="1"/>
</dbReference>
<evidence type="ECO:0000256" key="7">
    <source>
        <dbReference type="SAM" id="MobiDB-lite"/>
    </source>
</evidence>
<keyword evidence="1" id="KW-0808">Transferase</keyword>
<dbReference type="CDD" id="cd14014">
    <property type="entry name" value="STKc_PknB_like"/>
    <property type="match status" value="1"/>
</dbReference>
<evidence type="ECO:0000259" key="9">
    <source>
        <dbReference type="PROSITE" id="PS50011"/>
    </source>
</evidence>
<evidence type="ECO:0000256" key="4">
    <source>
        <dbReference type="ARBA" id="ARBA00022840"/>
    </source>
</evidence>
<feature type="compositionally biased region" description="Low complexity" evidence="7">
    <location>
        <begin position="478"/>
        <end position="487"/>
    </location>
</feature>
<dbReference type="PROSITE" id="PS00108">
    <property type="entry name" value="PROTEIN_KINASE_ST"/>
    <property type="match status" value="1"/>
</dbReference>
<dbReference type="GO" id="GO:0004674">
    <property type="term" value="F:protein serine/threonine kinase activity"/>
    <property type="evidence" value="ECO:0007669"/>
    <property type="project" value="UniProtKB-KW"/>
</dbReference>
<dbReference type="InterPro" id="IPR000719">
    <property type="entry name" value="Prot_kinase_dom"/>
</dbReference>
<keyword evidence="4 6" id="KW-0067">ATP-binding</keyword>
<keyword evidence="11" id="KW-1185">Reference proteome</keyword>
<keyword evidence="5" id="KW-0802">TPR repeat</keyword>
<dbReference type="PROSITE" id="PS50005">
    <property type="entry name" value="TPR"/>
    <property type="match status" value="1"/>
</dbReference>
<organism evidence="10 11">
    <name type="scientific">Pseudomonas indica</name>
    <dbReference type="NCBI Taxonomy" id="137658"/>
    <lineage>
        <taxon>Bacteria</taxon>
        <taxon>Pseudomonadati</taxon>
        <taxon>Pseudomonadota</taxon>
        <taxon>Gammaproteobacteria</taxon>
        <taxon>Pseudomonadales</taxon>
        <taxon>Pseudomonadaceae</taxon>
        <taxon>Pseudomonas</taxon>
    </lineage>
</organism>
<dbReference type="InterPro" id="IPR011009">
    <property type="entry name" value="Kinase-like_dom_sf"/>
</dbReference>
<dbReference type="InterPro" id="IPR011990">
    <property type="entry name" value="TPR-like_helical_dom_sf"/>
</dbReference>
<dbReference type="PROSITE" id="PS50011">
    <property type="entry name" value="PROTEIN_KINASE_DOM"/>
    <property type="match status" value="1"/>
</dbReference>
<keyword evidence="8" id="KW-0472">Membrane</keyword>
<dbReference type="STRING" id="137658.SAMN05216186_10727"/>
<dbReference type="SMART" id="SM00220">
    <property type="entry name" value="S_TKc"/>
    <property type="match status" value="1"/>
</dbReference>
<evidence type="ECO:0000256" key="8">
    <source>
        <dbReference type="SAM" id="Phobius"/>
    </source>
</evidence>
<evidence type="ECO:0000313" key="11">
    <source>
        <dbReference type="Proteomes" id="UP000198706"/>
    </source>
</evidence>
<dbReference type="InterPro" id="IPR017441">
    <property type="entry name" value="Protein_kinase_ATP_BS"/>
</dbReference>
<keyword evidence="3 10" id="KW-0418">Kinase</keyword>
<evidence type="ECO:0000256" key="5">
    <source>
        <dbReference type="PROSITE-ProRule" id="PRU00339"/>
    </source>
</evidence>
<feature type="region of interest" description="Disordered" evidence="7">
    <location>
        <begin position="478"/>
        <end position="519"/>
    </location>
</feature>
<feature type="transmembrane region" description="Helical" evidence="8">
    <location>
        <begin position="295"/>
        <end position="317"/>
    </location>
</feature>
<dbReference type="Gene3D" id="1.25.40.10">
    <property type="entry name" value="Tetratricopeptide repeat domain"/>
    <property type="match status" value="1"/>
</dbReference>
<sequence>MERTLQIPGYRLHKRLGKGGMAEVYLATQLSLDREVAIKVLLNTEDEAFTERFIQEGHIIASLHHPAIITIYDIGQIGDGRHYLAMEYVGGGDLVQYRGTVLSPSRALDIVRQLAGGLAVVHDNGLVHRDVKPANILFRNDGSVVLTDFGVAKAVELDNELTHFGVAVGSPAYSSPEQARCEPLDGRSDIYSLGVILAEMLTGTNPFRAGSYPQTVLNHMQMPPPRLPPALAAYQPLLERMLAKQPDERFANCRELLEAIEEATEPDMDMTRIAPAVALKPPVASPRARRPVRRWLTATVATLLLAAALGIGGFKWYQQHRIHDYLARAEQSLVSGRLVTPAQDNADYWFRQALRLDAENTQAIDGLKRVLEARIAGYLELAETRLAEGRLIEPVEDSALYYYRQVLGWVPDHAGALDGIHRIAQRYVDLSEAAYQQREYAQALEHIQQGLDVEPDNQTLLALRDDHARRVAQAQAQARANQLATRAPAPSSTRSTRPASQPAQEQSNPIKRLWNRIFQ</sequence>
<feature type="repeat" description="TPR" evidence="5">
    <location>
        <begin position="424"/>
        <end position="457"/>
    </location>
</feature>
<keyword evidence="2 6" id="KW-0547">Nucleotide-binding</keyword>
<keyword evidence="8" id="KW-1133">Transmembrane helix</keyword>
<accession>A0A1G9BUK5</accession>
<dbReference type="PROSITE" id="PS00107">
    <property type="entry name" value="PROTEIN_KINASE_ATP"/>
    <property type="match status" value="1"/>
</dbReference>
<feature type="compositionally biased region" description="Polar residues" evidence="7">
    <location>
        <begin position="490"/>
        <end position="509"/>
    </location>
</feature>
<protein>
    <submittedName>
        <fullName evidence="10">Serine/threonine protein kinase</fullName>
    </submittedName>
</protein>
<dbReference type="SUPFAM" id="SSF56112">
    <property type="entry name" value="Protein kinase-like (PK-like)"/>
    <property type="match status" value="1"/>
</dbReference>
<feature type="domain" description="Protein kinase" evidence="9">
    <location>
        <begin position="10"/>
        <end position="268"/>
    </location>
</feature>
<keyword evidence="10" id="KW-0723">Serine/threonine-protein kinase</keyword>
<dbReference type="InterPro" id="IPR019734">
    <property type="entry name" value="TPR_rpt"/>
</dbReference>
<dbReference type="InterPro" id="IPR008271">
    <property type="entry name" value="Ser/Thr_kinase_AS"/>
</dbReference>
<keyword evidence="8" id="KW-0812">Transmembrane</keyword>
<dbReference type="Proteomes" id="UP000198706">
    <property type="component" value="Unassembled WGS sequence"/>
</dbReference>
<name>A0A1G9BUK5_9PSED</name>
<evidence type="ECO:0000256" key="6">
    <source>
        <dbReference type="PROSITE-ProRule" id="PRU10141"/>
    </source>
</evidence>
<dbReference type="PANTHER" id="PTHR43289">
    <property type="entry name" value="MITOGEN-ACTIVATED PROTEIN KINASE KINASE KINASE 20-RELATED"/>
    <property type="match status" value="1"/>
</dbReference>
<evidence type="ECO:0000313" key="10">
    <source>
        <dbReference type="EMBL" id="SDK43020.1"/>
    </source>
</evidence>
<dbReference type="SUPFAM" id="SSF48452">
    <property type="entry name" value="TPR-like"/>
    <property type="match status" value="1"/>
</dbReference>